<dbReference type="RefSeq" id="WP_072315958.1">
    <property type="nucleotide sequence ID" value="NZ_FPJE01000003.1"/>
</dbReference>
<dbReference type="STRING" id="1150368.SAMN02927921_00671"/>
<dbReference type="GO" id="GO:0046394">
    <property type="term" value="P:carboxylic acid biosynthetic process"/>
    <property type="evidence" value="ECO:0007669"/>
    <property type="project" value="UniProtKB-ARBA"/>
</dbReference>
<dbReference type="Gene3D" id="3.30.470.10">
    <property type="match status" value="1"/>
</dbReference>
<dbReference type="InterPro" id="IPR036038">
    <property type="entry name" value="Aminotransferase-like"/>
</dbReference>
<dbReference type="AlphaFoldDB" id="A0A1K1MNH7"/>
<dbReference type="InterPro" id="IPR001544">
    <property type="entry name" value="Aminotrans_IV"/>
</dbReference>
<dbReference type="FunFam" id="3.20.10.10:FF:000002">
    <property type="entry name" value="D-alanine aminotransferase"/>
    <property type="match status" value="1"/>
</dbReference>
<evidence type="ECO:0000256" key="1">
    <source>
        <dbReference type="ARBA" id="ARBA00001933"/>
    </source>
</evidence>
<dbReference type="InterPro" id="IPR043132">
    <property type="entry name" value="BCAT-like_C"/>
</dbReference>
<evidence type="ECO:0000256" key="2">
    <source>
        <dbReference type="ARBA" id="ARBA00009320"/>
    </source>
</evidence>
<dbReference type="PROSITE" id="PS00770">
    <property type="entry name" value="AA_TRANSFER_CLASS_4"/>
    <property type="match status" value="1"/>
</dbReference>
<dbReference type="Proteomes" id="UP000182248">
    <property type="component" value="Unassembled WGS sequence"/>
</dbReference>
<evidence type="ECO:0000256" key="3">
    <source>
        <dbReference type="ARBA" id="ARBA00022898"/>
    </source>
</evidence>
<proteinExistence type="inferred from homology"/>
<dbReference type="SUPFAM" id="SSF56752">
    <property type="entry name" value="D-aminoacid aminotransferase-like PLP-dependent enzymes"/>
    <property type="match status" value="1"/>
</dbReference>
<reference evidence="6 7" key="1">
    <citation type="submission" date="2016-11" db="EMBL/GenBank/DDBJ databases">
        <authorList>
            <person name="Jaros S."/>
            <person name="Januszkiewicz K."/>
            <person name="Wedrychowicz H."/>
        </authorList>
    </citation>
    <scope>NUCLEOTIDE SEQUENCE [LARGE SCALE GENOMIC DNA]</scope>
    <source>
        <strain evidence="6 7">CGMCC 1.12145</strain>
    </source>
</reference>
<accession>A0A1K1MNH7</accession>
<dbReference type="InterPro" id="IPR043131">
    <property type="entry name" value="BCAT-like_N"/>
</dbReference>
<name>A0A1K1MNH7_9FLAO</name>
<evidence type="ECO:0000313" key="7">
    <source>
        <dbReference type="Proteomes" id="UP000182248"/>
    </source>
</evidence>
<dbReference type="PANTHER" id="PTHR42743">
    <property type="entry name" value="AMINO-ACID AMINOTRANSFERASE"/>
    <property type="match status" value="1"/>
</dbReference>
<evidence type="ECO:0000256" key="4">
    <source>
        <dbReference type="RuleBase" id="RU004106"/>
    </source>
</evidence>
<evidence type="ECO:0000313" key="6">
    <source>
        <dbReference type="EMBL" id="SFW24613.1"/>
    </source>
</evidence>
<dbReference type="GO" id="GO:0005829">
    <property type="term" value="C:cytosol"/>
    <property type="evidence" value="ECO:0007669"/>
    <property type="project" value="TreeGrafter"/>
</dbReference>
<dbReference type="InterPro" id="IPR018300">
    <property type="entry name" value="Aminotrans_IV_CS"/>
</dbReference>
<dbReference type="Pfam" id="PF01063">
    <property type="entry name" value="Aminotran_4"/>
    <property type="match status" value="1"/>
</dbReference>
<sequence length="293" mass="33274">MSTKKIHYPKNILLNDHIIPYESAYIPVFDRGFLFGDGIYEVMVREKHGVFFQSAHLDRLQENLHKIGLQYNISKIEKQIPELLLRNDLQSETALIYIQVTRGVAPRKHAYPDNPSPTLFMYAVPYTITPVNTSNITAVVVPDYRWQRCDIKTTSLMGNTMANEAAHLRNADEAVFVRDGRITEGSHCNIFFVRDGMVYTHPADTHILNGITRKIVIALCRQHRIPVKETAWEAIALEQADEAFLSGTTVQIASIARLGEHTYYEGDNCGPVTRTLQQAFADLKKTDTTQQKL</sequence>
<dbReference type="InterPro" id="IPR050571">
    <property type="entry name" value="Class-IV_PLP-Dep_Aminotrnsfr"/>
</dbReference>
<evidence type="ECO:0000256" key="5">
    <source>
        <dbReference type="RuleBase" id="RU004516"/>
    </source>
</evidence>
<keyword evidence="7" id="KW-1185">Reference proteome</keyword>
<dbReference type="PANTHER" id="PTHR42743:SF10">
    <property type="entry name" value="D-ALANINE AMINOTRANSFERASE"/>
    <property type="match status" value="1"/>
</dbReference>
<comment type="cofactor">
    <cofactor evidence="1 5">
        <name>pyridoxal 5'-phosphate</name>
        <dbReference type="ChEBI" id="CHEBI:597326"/>
    </cofactor>
</comment>
<dbReference type="GO" id="GO:0008652">
    <property type="term" value="P:amino acid biosynthetic process"/>
    <property type="evidence" value="ECO:0007669"/>
    <property type="project" value="UniProtKB-ARBA"/>
</dbReference>
<organism evidence="6 7">
    <name type="scientific">Sinomicrobium oceani</name>
    <dbReference type="NCBI Taxonomy" id="1150368"/>
    <lineage>
        <taxon>Bacteria</taxon>
        <taxon>Pseudomonadati</taxon>
        <taxon>Bacteroidota</taxon>
        <taxon>Flavobacteriia</taxon>
        <taxon>Flavobacteriales</taxon>
        <taxon>Flavobacteriaceae</taxon>
        <taxon>Sinomicrobium</taxon>
    </lineage>
</organism>
<gene>
    <name evidence="6" type="ORF">SAMN02927921_00671</name>
</gene>
<dbReference type="OrthoDB" id="9804984at2"/>
<dbReference type="EMBL" id="FPJE01000003">
    <property type="protein sequence ID" value="SFW24613.1"/>
    <property type="molecule type" value="Genomic_DNA"/>
</dbReference>
<keyword evidence="3 5" id="KW-0663">Pyridoxal phosphate</keyword>
<protein>
    <submittedName>
        <fullName evidence="6">D-alanine transaminase</fullName>
    </submittedName>
</protein>
<dbReference type="Gene3D" id="3.20.10.10">
    <property type="entry name" value="D-amino Acid Aminotransferase, subunit A, domain 2"/>
    <property type="match status" value="1"/>
</dbReference>
<comment type="similarity">
    <text evidence="2 4">Belongs to the class-IV pyridoxal-phosphate-dependent aminotransferase family.</text>
</comment>
<dbReference type="GO" id="GO:0003824">
    <property type="term" value="F:catalytic activity"/>
    <property type="evidence" value="ECO:0007669"/>
    <property type="project" value="InterPro"/>
</dbReference>